<evidence type="ECO:0000313" key="3">
    <source>
        <dbReference type="Proteomes" id="UP000530514"/>
    </source>
</evidence>
<dbReference type="Gene3D" id="1.20.5.420">
    <property type="entry name" value="Immunoglobulin FC, subunit C"/>
    <property type="match status" value="2"/>
</dbReference>
<dbReference type="SUPFAM" id="SSF47240">
    <property type="entry name" value="Ferritin-like"/>
    <property type="match status" value="1"/>
</dbReference>
<feature type="domain" description="Rubrerythrin diiron-binding" evidence="1">
    <location>
        <begin position="23"/>
        <end position="138"/>
    </location>
</feature>
<reference evidence="2 3" key="1">
    <citation type="submission" date="2020-07" db="EMBL/GenBank/DDBJ databases">
        <authorList>
            <person name="Feng H."/>
        </authorList>
    </citation>
    <scope>NUCLEOTIDE SEQUENCE [LARGE SCALE GENOMIC DNA]</scope>
    <source>
        <strain evidence="3">s-11</strain>
    </source>
</reference>
<sequence>MVYNIPYLQISQALDTHLVQDIAHAINGEYSAIACYAQLAELADTQEEKERISEIREDEIKHYRAFSNIYFQLTGKQPEPKITEKCPDNFKEGLKFAIKDEQKTVDFYLDLADRTRNRNIKRAFQRAAADEQNHAVWFLYYYTLQCCG</sequence>
<dbReference type="GO" id="GO:0046872">
    <property type="term" value="F:metal ion binding"/>
    <property type="evidence" value="ECO:0007669"/>
    <property type="project" value="InterPro"/>
</dbReference>
<dbReference type="Proteomes" id="UP000530514">
    <property type="component" value="Unassembled WGS sequence"/>
</dbReference>
<dbReference type="InterPro" id="IPR003251">
    <property type="entry name" value="Rr_diiron-bd_dom"/>
</dbReference>
<organism evidence="2 3">
    <name type="scientific">Thermoactinomyces daqus</name>
    <dbReference type="NCBI Taxonomy" id="1329516"/>
    <lineage>
        <taxon>Bacteria</taxon>
        <taxon>Bacillati</taxon>
        <taxon>Bacillota</taxon>
        <taxon>Bacilli</taxon>
        <taxon>Bacillales</taxon>
        <taxon>Thermoactinomycetaceae</taxon>
        <taxon>Thermoactinomyces</taxon>
    </lineage>
</organism>
<dbReference type="GO" id="GO:0016491">
    <property type="term" value="F:oxidoreductase activity"/>
    <property type="evidence" value="ECO:0007669"/>
    <property type="project" value="InterPro"/>
</dbReference>
<dbReference type="AlphaFoldDB" id="A0A7W2AII5"/>
<evidence type="ECO:0000259" key="1">
    <source>
        <dbReference type="Pfam" id="PF02915"/>
    </source>
</evidence>
<name>A0A7W2AII5_9BACL</name>
<comment type="caution">
    <text evidence="2">The sequence shown here is derived from an EMBL/GenBank/DDBJ whole genome shotgun (WGS) entry which is preliminary data.</text>
</comment>
<dbReference type="OrthoDB" id="573482at2"/>
<dbReference type="CDD" id="cd00657">
    <property type="entry name" value="Ferritin_like"/>
    <property type="match status" value="1"/>
</dbReference>
<dbReference type="InterPro" id="IPR009078">
    <property type="entry name" value="Ferritin-like_SF"/>
</dbReference>
<gene>
    <name evidence="2" type="ORF">H1164_07725</name>
</gene>
<protein>
    <submittedName>
        <fullName evidence="2">Ferritin-like domain-containing protein</fullName>
    </submittedName>
</protein>
<dbReference type="Pfam" id="PF02915">
    <property type="entry name" value="Rubrerythrin"/>
    <property type="match status" value="1"/>
</dbReference>
<keyword evidence="3" id="KW-1185">Reference proteome</keyword>
<proteinExistence type="predicted"/>
<evidence type="ECO:0000313" key="2">
    <source>
        <dbReference type="EMBL" id="MBA4542789.1"/>
    </source>
</evidence>
<accession>A0A7W2AII5</accession>
<dbReference type="EMBL" id="JACEIP010000009">
    <property type="protein sequence ID" value="MBA4542789.1"/>
    <property type="molecule type" value="Genomic_DNA"/>
</dbReference>